<evidence type="ECO:0000256" key="2">
    <source>
        <dbReference type="ARBA" id="ARBA00022676"/>
    </source>
</evidence>
<evidence type="ECO:0000256" key="1">
    <source>
        <dbReference type="ARBA" id="ARBA00006962"/>
    </source>
</evidence>
<evidence type="ECO:0000256" key="3">
    <source>
        <dbReference type="ARBA" id="ARBA00022679"/>
    </source>
</evidence>
<dbReference type="InterPro" id="IPR009695">
    <property type="entry name" value="Diacylglyc_glucosyltr_N"/>
</dbReference>
<dbReference type="Pfam" id="PF13692">
    <property type="entry name" value="Glyco_trans_1_4"/>
    <property type="match status" value="1"/>
</dbReference>
<name>A0ABP8URS3_9ACTN</name>
<comment type="similarity">
    <text evidence="1">Belongs to the glycosyltransferase 28 family.</text>
</comment>
<dbReference type="RefSeq" id="WP_345440935.1">
    <property type="nucleotide sequence ID" value="NZ_BAABHK010000020.1"/>
</dbReference>
<accession>A0ABP8URS3</accession>
<sequence>MNTSQIHSGTKRHVTIVSASVGAGHDGAASELARRLREAGFTVDRHDFLDLLPASLGRLLRQSYALQLRAAPESWERLFTALDRRRNLAAAVRALSGLAARRLARTAADSDVVVSTYPLASQALGRLRRRGALRVPVVTYLTDLSVHPLWIADGVDAHLALHATTAAQARRLGAADVRVCAPAVRPGFRPPSSVLERQVARLHFGLPDDDRLALVVAGSWGAGDVAATVRDVAASGLVTPVVVCGRNTALREELAGSGVGVPLGWVDDMPALMRACDVVVQNAGGLSSLEALASGLPVLSYRCLPGHGRTNAAALEEAGWAPWARRPDELPEALFAALTGPRMMGSPGTTDPAAIVAALAAGRSGAVTGRDAAVTERPASKELTETMEATR</sequence>
<keyword evidence="3" id="KW-0808">Transferase</keyword>
<feature type="domain" description="Diacylglycerol glucosyltransferase N-terminal" evidence="5">
    <location>
        <begin position="25"/>
        <end position="176"/>
    </location>
</feature>
<dbReference type="Gene3D" id="3.40.50.2000">
    <property type="entry name" value="Glycogen Phosphorylase B"/>
    <property type="match status" value="1"/>
</dbReference>
<dbReference type="PANTHER" id="PTHR43025">
    <property type="entry name" value="MONOGALACTOSYLDIACYLGLYCEROL SYNTHASE"/>
    <property type="match status" value="1"/>
</dbReference>
<dbReference type="PANTHER" id="PTHR43025:SF3">
    <property type="entry name" value="MONOGALACTOSYLDIACYLGLYCEROL SYNTHASE 1, CHLOROPLASTIC"/>
    <property type="match status" value="1"/>
</dbReference>
<evidence type="ECO:0000313" key="6">
    <source>
        <dbReference type="EMBL" id="GAA4637755.1"/>
    </source>
</evidence>
<keyword evidence="7" id="KW-1185">Reference proteome</keyword>
<organism evidence="6 7">
    <name type="scientific">Actinoallomurus vinaceus</name>
    <dbReference type="NCBI Taxonomy" id="1080074"/>
    <lineage>
        <taxon>Bacteria</taxon>
        <taxon>Bacillati</taxon>
        <taxon>Actinomycetota</taxon>
        <taxon>Actinomycetes</taxon>
        <taxon>Streptosporangiales</taxon>
        <taxon>Thermomonosporaceae</taxon>
        <taxon>Actinoallomurus</taxon>
    </lineage>
</organism>
<protein>
    <submittedName>
        <fullName evidence="6">Galactosyldiacylglycerol synthase</fullName>
    </submittedName>
</protein>
<dbReference type="EMBL" id="BAABHK010000020">
    <property type="protein sequence ID" value="GAA4637755.1"/>
    <property type="molecule type" value="Genomic_DNA"/>
</dbReference>
<reference evidence="7" key="1">
    <citation type="journal article" date="2019" name="Int. J. Syst. Evol. Microbiol.">
        <title>The Global Catalogue of Microorganisms (GCM) 10K type strain sequencing project: providing services to taxonomists for standard genome sequencing and annotation.</title>
        <authorList>
            <consortium name="The Broad Institute Genomics Platform"/>
            <consortium name="The Broad Institute Genome Sequencing Center for Infectious Disease"/>
            <person name="Wu L."/>
            <person name="Ma J."/>
        </authorList>
    </citation>
    <scope>NUCLEOTIDE SEQUENCE [LARGE SCALE GENOMIC DNA]</scope>
    <source>
        <strain evidence="7">JCM 17939</strain>
    </source>
</reference>
<feature type="compositionally biased region" description="Basic and acidic residues" evidence="4">
    <location>
        <begin position="378"/>
        <end position="391"/>
    </location>
</feature>
<dbReference type="SUPFAM" id="SSF53756">
    <property type="entry name" value="UDP-Glycosyltransferase/glycogen phosphorylase"/>
    <property type="match status" value="1"/>
</dbReference>
<dbReference type="Proteomes" id="UP001501442">
    <property type="component" value="Unassembled WGS sequence"/>
</dbReference>
<evidence type="ECO:0000256" key="4">
    <source>
        <dbReference type="SAM" id="MobiDB-lite"/>
    </source>
</evidence>
<proteinExistence type="inferred from homology"/>
<comment type="caution">
    <text evidence="6">The sequence shown here is derived from an EMBL/GenBank/DDBJ whole genome shotgun (WGS) entry which is preliminary data.</text>
</comment>
<dbReference type="Pfam" id="PF06925">
    <property type="entry name" value="MGDG_synth"/>
    <property type="match status" value="1"/>
</dbReference>
<evidence type="ECO:0000259" key="5">
    <source>
        <dbReference type="Pfam" id="PF06925"/>
    </source>
</evidence>
<evidence type="ECO:0000313" key="7">
    <source>
        <dbReference type="Proteomes" id="UP001501442"/>
    </source>
</evidence>
<gene>
    <name evidence="6" type="ORF">GCM10023196_092840</name>
</gene>
<dbReference type="InterPro" id="IPR050519">
    <property type="entry name" value="Glycosyltransf_28_UgtP"/>
</dbReference>
<keyword evidence="2" id="KW-0328">Glycosyltransferase</keyword>
<feature type="region of interest" description="Disordered" evidence="4">
    <location>
        <begin position="367"/>
        <end position="391"/>
    </location>
</feature>